<evidence type="ECO:0000256" key="1">
    <source>
        <dbReference type="ARBA" id="ARBA00001231"/>
    </source>
</evidence>
<name>A0A087DG42_9BIFI</name>
<evidence type="ECO:0000256" key="3">
    <source>
        <dbReference type="ARBA" id="ARBA00012663"/>
    </source>
</evidence>
<evidence type="ECO:0000256" key="2">
    <source>
        <dbReference type="ARBA" id="ARBA00006285"/>
    </source>
</evidence>
<dbReference type="InterPro" id="IPR025705">
    <property type="entry name" value="Beta_hexosaminidase_sua/sub"/>
</dbReference>
<dbReference type="AlphaFoldDB" id="A0A087DG42"/>
<dbReference type="RefSeq" id="WP_051923182.1">
    <property type="nucleotide sequence ID" value="NZ_CAUPKV010000004.1"/>
</dbReference>
<evidence type="ECO:0000256" key="4">
    <source>
        <dbReference type="ARBA" id="ARBA00022801"/>
    </source>
</evidence>
<feature type="domain" description="Glycoside hydrolase family 20 catalytic" evidence="7">
    <location>
        <begin position="188"/>
        <end position="431"/>
    </location>
</feature>
<evidence type="ECO:0000256" key="6">
    <source>
        <dbReference type="PIRSR" id="PIRSR625705-1"/>
    </source>
</evidence>
<dbReference type="STRING" id="158787.BSCA_1702"/>
<dbReference type="SUPFAM" id="SSF51445">
    <property type="entry name" value="(Trans)glycosidases"/>
    <property type="match status" value="1"/>
</dbReference>
<keyword evidence="10" id="KW-1185">Reference proteome</keyword>
<dbReference type="Pfam" id="PF00728">
    <property type="entry name" value="Glyco_hydro_20"/>
    <property type="match status" value="1"/>
</dbReference>
<dbReference type="eggNOG" id="COG3525">
    <property type="taxonomic scope" value="Bacteria"/>
</dbReference>
<dbReference type="PRINTS" id="PR00738">
    <property type="entry name" value="GLHYDRLASE20"/>
</dbReference>
<dbReference type="InterPro" id="IPR017853">
    <property type="entry name" value="GH"/>
</dbReference>
<dbReference type="SUPFAM" id="SSF55545">
    <property type="entry name" value="beta-N-acetylhexosaminidase-like domain"/>
    <property type="match status" value="1"/>
</dbReference>
<accession>A0A087DG42</accession>
<dbReference type="InterPro" id="IPR029018">
    <property type="entry name" value="Hex-like_dom2"/>
</dbReference>
<dbReference type="Proteomes" id="UP000029033">
    <property type="component" value="Unassembled WGS sequence"/>
</dbReference>
<dbReference type="CDD" id="cd06565">
    <property type="entry name" value="GH20_GcnA-like"/>
    <property type="match status" value="1"/>
</dbReference>
<dbReference type="EC" id="3.2.1.52" evidence="3"/>
<evidence type="ECO:0000259" key="7">
    <source>
        <dbReference type="Pfam" id="PF00728"/>
    </source>
</evidence>
<comment type="similarity">
    <text evidence="2">Belongs to the glycosyl hydrolase 20 family.</text>
</comment>
<dbReference type="GO" id="GO:0030203">
    <property type="term" value="P:glycosaminoglycan metabolic process"/>
    <property type="evidence" value="ECO:0007669"/>
    <property type="project" value="TreeGrafter"/>
</dbReference>
<evidence type="ECO:0000313" key="9">
    <source>
        <dbReference type="EMBL" id="KFI94492.1"/>
    </source>
</evidence>
<keyword evidence="4 9" id="KW-0378">Hydrolase</keyword>
<dbReference type="OrthoDB" id="9763537at2"/>
<dbReference type="PANTHER" id="PTHR22600:SF57">
    <property type="entry name" value="BETA-N-ACETYLHEXOSAMINIDASE"/>
    <property type="match status" value="1"/>
</dbReference>
<evidence type="ECO:0000313" key="10">
    <source>
        <dbReference type="Proteomes" id="UP000029033"/>
    </source>
</evidence>
<dbReference type="Pfam" id="PF02838">
    <property type="entry name" value="Glyco_hydro_20b"/>
    <property type="match status" value="1"/>
</dbReference>
<dbReference type="GO" id="GO:0005975">
    <property type="term" value="P:carbohydrate metabolic process"/>
    <property type="evidence" value="ECO:0007669"/>
    <property type="project" value="InterPro"/>
</dbReference>
<comment type="catalytic activity">
    <reaction evidence="1">
        <text>Hydrolysis of terminal non-reducing N-acetyl-D-hexosamine residues in N-acetyl-beta-D-hexosaminides.</text>
        <dbReference type="EC" id="3.2.1.52"/>
    </reaction>
</comment>
<dbReference type="InterPro" id="IPR015883">
    <property type="entry name" value="Glyco_hydro_20_cat"/>
</dbReference>
<protein>
    <recommendedName>
        <fullName evidence="3">beta-N-acetylhexosaminidase</fullName>
        <ecNumber evidence="3">3.2.1.52</ecNumber>
    </recommendedName>
</protein>
<dbReference type="InterPro" id="IPR015882">
    <property type="entry name" value="HEX_bac_N"/>
</dbReference>
<evidence type="ECO:0000256" key="5">
    <source>
        <dbReference type="ARBA" id="ARBA00023295"/>
    </source>
</evidence>
<feature type="active site" description="Proton donor" evidence="6">
    <location>
        <position position="339"/>
    </location>
</feature>
<gene>
    <name evidence="9" type="ORF">BSCA_1702</name>
</gene>
<dbReference type="GeneID" id="85166271"/>
<dbReference type="EMBL" id="JGZO01000007">
    <property type="protein sequence ID" value="KFI94492.1"/>
    <property type="molecule type" value="Genomic_DNA"/>
</dbReference>
<feature type="domain" description="Beta-hexosaminidase bacterial type N-terminal" evidence="8">
    <location>
        <begin position="130"/>
        <end position="181"/>
    </location>
</feature>
<dbReference type="Gene3D" id="3.20.20.80">
    <property type="entry name" value="Glycosidases"/>
    <property type="match status" value="1"/>
</dbReference>
<proteinExistence type="inferred from homology"/>
<reference evidence="9 10" key="1">
    <citation type="submission" date="2014-03" db="EMBL/GenBank/DDBJ databases">
        <title>Genomics of Bifidobacteria.</title>
        <authorList>
            <person name="Ventura M."/>
            <person name="Milani C."/>
            <person name="Lugli G.A."/>
        </authorList>
    </citation>
    <scope>NUCLEOTIDE SEQUENCE [LARGE SCALE GENOMIC DNA]</scope>
    <source>
        <strain evidence="9 10">LMG 21589</strain>
    </source>
</reference>
<dbReference type="Gene3D" id="3.30.379.10">
    <property type="entry name" value="Chitobiase/beta-hexosaminidase domain 2-like"/>
    <property type="match status" value="1"/>
</dbReference>
<dbReference type="GO" id="GO:0004563">
    <property type="term" value="F:beta-N-acetylhexosaminidase activity"/>
    <property type="evidence" value="ECO:0007669"/>
    <property type="project" value="UniProtKB-EC"/>
</dbReference>
<organism evidence="9 10">
    <name type="scientific">Bifidobacterium scardovii</name>
    <dbReference type="NCBI Taxonomy" id="158787"/>
    <lineage>
        <taxon>Bacteria</taxon>
        <taxon>Bacillati</taxon>
        <taxon>Actinomycetota</taxon>
        <taxon>Actinomycetes</taxon>
        <taxon>Bifidobacteriales</taxon>
        <taxon>Bifidobacteriaceae</taxon>
        <taxon>Bifidobacterium</taxon>
    </lineage>
</organism>
<comment type="caution">
    <text evidence="9">The sequence shown here is derived from an EMBL/GenBank/DDBJ whole genome shotgun (WGS) entry which is preliminary data.</text>
</comment>
<dbReference type="GO" id="GO:0016020">
    <property type="term" value="C:membrane"/>
    <property type="evidence" value="ECO:0007669"/>
    <property type="project" value="TreeGrafter"/>
</dbReference>
<keyword evidence="5" id="KW-0326">Glycosidase</keyword>
<evidence type="ECO:0000259" key="8">
    <source>
        <dbReference type="Pfam" id="PF02838"/>
    </source>
</evidence>
<sequence length="716" mass="78921">MATNTKSSAGSDTGFSARADAPFAVLPEPAVMDVGDDGAVRLAEVAVVGDAAIDDPGEIMAGQLRGEIERYGVVWRGVTRADAAGLDRDGFARAAAGGSPAVILLRLDPSLGEQEYALDIEPVVEGPYGWDPRSEAYAAAWSADRIEVRGGSTAGLRHGVQTLRQIIRQCGASLPAVHIEDRPAMPERGYYLDVTRGRVPTLDWLKEWVDRLCLYKYNQLQLYVEHTFAFTGMSDVWRGASPLNAEDIVAFDGYCHERGIELVPSVSTFGHLYMALRTQRLRDLGEFPEQADRPFSFVERMAHHTLNVTLDEAFAFSTRLIDEYMPLFRSRKFNICGDETFDLGKGRSRAEAERVGVGSMYARYVSRLCEYVSSRGREPMLWGDIAVQMPEILPQLPDDAVLLNWQYSPDVTDEQIALVARSGATQIVCPAVHAWNRCLPMIEPAWRNISRIARYGREYGAAGFLLTDWGDYGHINDPRMSVPGMVMGAQCSWSAGEMPYGELCAAVSRVAYGDTAGNLVGELGSACGSALGVWEDIVRFFEVDDGDGRVNRDVVNALWWVDPAERRSIIDGGDLGRARQAVLRPIAERCVHHRGYLRPGVVAPGSDARLIVERACASLESGAGTGGDLHAWRLAARGQDLMNDVALTLMMVVGAGTLDQESVAGLPEPYRLAQDVELWFEDYCRQWREVSRESELRRIAAILWRACDYLRATARA</sequence>
<dbReference type="PANTHER" id="PTHR22600">
    <property type="entry name" value="BETA-HEXOSAMINIDASE"/>
    <property type="match status" value="1"/>
</dbReference>